<dbReference type="GO" id="GO:0005525">
    <property type="term" value="F:GTP binding"/>
    <property type="evidence" value="ECO:0007669"/>
    <property type="project" value="UniProtKB-KW"/>
</dbReference>
<evidence type="ECO:0000256" key="1">
    <source>
        <dbReference type="ARBA" id="ARBA00022598"/>
    </source>
</evidence>
<feature type="binding site" evidence="9">
    <location>
        <begin position="392"/>
        <end position="395"/>
    </location>
    <ligand>
        <name>GMP</name>
        <dbReference type="ChEBI" id="CHEBI:58115"/>
    </ligand>
</feature>
<comment type="subunit">
    <text evidence="11">Monomer.</text>
</comment>
<dbReference type="InterPro" id="IPR001233">
    <property type="entry name" value="RtcB"/>
</dbReference>
<keyword evidence="1 11" id="KW-0436">Ligase</keyword>
<gene>
    <name evidence="11" type="primary">rtcB</name>
    <name evidence="12" type="ORF">HNQ39_003168</name>
</gene>
<comment type="caution">
    <text evidence="12">The sequence shown here is derived from an EMBL/GenBank/DDBJ whole genome shotgun (WGS) entry which is preliminary data.</text>
</comment>
<dbReference type="Proteomes" id="UP000520814">
    <property type="component" value="Unassembled WGS sequence"/>
</dbReference>
<evidence type="ECO:0000256" key="7">
    <source>
        <dbReference type="ARBA" id="ARBA00047746"/>
    </source>
</evidence>
<dbReference type="Pfam" id="PF01139">
    <property type="entry name" value="RtcB"/>
    <property type="match status" value="1"/>
</dbReference>
<comment type="catalytic activity">
    <reaction evidence="7">
        <text>a 3'-end 3'-phospho-ribonucleotide-RNA + a 5'-end dephospho-ribonucleoside-RNA + GTP = a ribonucleotidyl-ribonucleotide-RNA + GMP + diphosphate</text>
        <dbReference type="Rhea" id="RHEA:68076"/>
        <dbReference type="Rhea" id="RHEA-COMP:10463"/>
        <dbReference type="Rhea" id="RHEA-COMP:13936"/>
        <dbReference type="Rhea" id="RHEA-COMP:17355"/>
        <dbReference type="ChEBI" id="CHEBI:33019"/>
        <dbReference type="ChEBI" id="CHEBI:37565"/>
        <dbReference type="ChEBI" id="CHEBI:58115"/>
        <dbReference type="ChEBI" id="CHEBI:83062"/>
        <dbReference type="ChEBI" id="CHEBI:138284"/>
        <dbReference type="ChEBI" id="CHEBI:173118"/>
        <dbReference type="EC" id="6.5.1.8"/>
    </reaction>
</comment>
<keyword evidence="5 9" id="KW-0342">GTP-binding</keyword>
<dbReference type="EC" id="6.5.1.-" evidence="11"/>
<feature type="binding site" evidence="9">
    <location>
        <position position="399"/>
    </location>
    <ligand>
        <name>GMP</name>
        <dbReference type="ChEBI" id="CHEBI:58115"/>
    </ligand>
</feature>
<evidence type="ECO:0000256" key="6">
    <source>
        <dbReference type="ARBA" id="ARBA00023211"/>
    </source>
</evidence>
<dbReference type="Gene3D" id="3.90.1860.10">
    <property type="entry name" value="tRNA-splicing ligase RtcB"/>
    <property type="match status" value="1"/>
</dbReference>
<evidence type="ECO:0000256" key="2">
    <source>
        <dbReference type="ARBA" id="ARBA00022723"/>
    </source>
</evidence>
<dbReference type="SUPFAM" id="SSF103365">
    <property type="entry name" value="Hypothetical protein PH1602"/>
    <property type="match status" value="1"/>
</dbReference>
<comment type="similarity">
    <text evidence="11">Belongs to the RtcB family.</text>
</comment>
<evidence type="ECO:0000256" key="10">
    <source>
        <dbReference type="PIRSR" id="PIRSR601233-3"/>
    </source>
</evidence>
<dbReference type="GO" id="GO:0042245">
    <property type="term" value="P:RNA repair"/>
    <property type="evidence" value="ECO:0007669"/>
    <property type="project" value="UniProtKB-KW"/>
</dbReference>
<organism evidence="12 13">
    <name type="scientific">Armatimonas rosea</name>
    <dbReference type="NCBI Taxonomy" id="685828"/>
    <lineage>
        <taxon>Bacteria</taxon>
        <taxon>Bacillati</taxon>
        <taxon>Armatimonadota</taxon>
        <taxon>Armatimonadia</taxon>
        <taxon>Armatimonadales</taxon>
        <taxon>Armatimonadaceae</taxon>
        <taxon>Armatimonas</taxon>
    </lineage>
</organism>
<feature type="binding site" evidence="9">
    <location>
        <begin position="351"/>
        <end position="352"/>
    </location>
    <ligand>
        <name>GMP</name>
        <dbReference type="ChEBI" id="CHEBI:58115"/>
    </ligand>
</feature>
<comment type="cofactor">
    <cofactor evidence="10 11">
        <name>Mn(2+)</name>
        <dbReference type="ChEBI" id="CHEBI:29035"/>
    </cofactor>
    <text evidence="10 11">Binds 2 manganese ions per subunit.</text>
</comment>
<keyword evidence="3 9" id="KW-0547">Nucleotide-binding</keyword>
<feature type="binding site" evidence="9">
    <location>
        <begin position="416"/>
        <end position="419"/>
    </location>
    <ligand>
        <name>GMP</name>
        <dbReference type="ChEBI" id="CHEBI:58115"/>
    </ligand>
</feature>
<dbReference type="RefSeq" id="WP_184198162.1">
    <property type="nucleotide sequence ID" value="NZ_JACHGW010000003.1"/>
</dbReference>
<dbReference type="GO" id="GO:0170057">
    <property type="term" value="F:RNA ligase (GTP) activity"/>
    <property type="evidence" value="ECO:0007669"/>
    <property type="project" value="UniProtKB-EC"/>
</dbReference>
<feature type="binding site" evidence="10">
    <location>
        <position position="351"/>
    </location>
    <ligand>
        <name>Mn(2+)</name>
        <dbReference type="ChEBI" id="CHEBI:29035"/>
        <label>2</label>
    </ligand>
</feature>
<evidence type="ECO:0000256" key="3">
    <source>
        <dbReference type="ARBA" id="ARBA00022741"/>
    </source>
</evidence>
<evidence type="ECO:0000256" key="8">
    <source>
        <dbReference type="PIRSR" id="PIRSR601233-1"/>
    </source>
</evidence>
<keyword evidence="2 10" id="KW-0479">Metal-binding</keyword>
<name>A0A7W9SSR3_ARMRO</name>
<reference evidence="12 13" key="1">
    <citation type="submission" date="2020-08" db="EMBL/GenBank/DDBJ databases">
        <title>Genomic Encyclopedia of Type Strains, Phase IV (KMG-IV): sequencing the most valuable type-strain genomes for metagenomic binning, comparative biology and taxonomic classification.</title>
        <authorList>
            <person name="Goeker M."/>
        </authorList>
    </citation>
    <scope>NUCLEOTIDE SEQUENCE [LARGE SCALE GENOMIC DNA]</scope>
    <source>
        <strain evidence="12 13">DSM 23562</strain>
    </source>
</reference>
<evidence type="ECO:0000256" key="4">
    <source>
        <dbReference type="ARBA" id="ARBA00022800"/>
    </source>
</evidence>
<feature type="binding site" evidence="9">
    <location>
        <position position="506"/>
    </location>
    <ligand>
        <name>GMP</name>
        <dbReference type="ChEBI" id="CHEBI:58115"/>
    </ligand>
</feature>
<dbReference type="PANTHER" id="PTHR11118:SF1">
    <property type="entry name" value="RNA-SPLICING LIGASE RTCB HOMOLOG"/>
    <property type="match status" value="1"/>
</dbReference>
<accession>A0A7W9SSR3</accession>
<proteinExistence type="inferred from homology"/>
<evidence type="ECO:0000313" key="12">
    <source>
        <dbReference type="EMBL" id="MBB6051358.1"/>
    </source>
</evidence>
<feature type="binding site" evidence="10">
    <location>
        <position position="228"/>
    </location>
    <ligand>
        <name>Mn(2+)</name>
        <dbReference type="ChEBI" id="CHEBI:29035"/>
        <label>1</label>
    </ligand>
</feature>
<feature type="binding site" evidence="10">
    <location>
        <position position="259"/>
    </location>
    <ligand>
        <name>Mn(2+)</name>
        <dbReference type="ChEBI" id="CHEBI:29035"/>
        <label>2</label>
    </ligand>
</feature>
<keyword evidence="6 10" id="KW-0464">Manganese</keyword>
<keyword evidence="13" id="KW-1185">Reference proteome</keyword>
<feature type="binding site" evidence="9">
    <location>
        <begin position="227"/>
        <end position="231"/>
    </location>
    <ligand>
        <name>GMP</name>
        <dbReference type="ChEBI" id="CHEBI:58115"/>
    </ligand>
</feature>
<dbReference type="EMBL" id="JACHGW010000003">
    <property type="protein sequence ID" value="MBB6051358.1"/>
    <property type="molecule type" value="Genomic_DNA"/>
</dbReference>
<evidence type="ECO:0000256" key="5">
    <source>
        <dbReference type="ARBA" id="ARBA00023134"/>
    </source>
</evidence>
<evidence type="ECO:0000313" key="13">
    <source>
        <dbReference type="Proteomes" id="UP000520814"/>
    </source>
</evidence>
<dbReference type="InterPro" id="IPR036025">
    <property type="entry name" value="RtcB-like_sf"/>
</dbReference>
<dbReference type="AlphaFoldDB" id="A0A7W9SSR3"/>
<protein>
    <recommendedName>
        <fullName evidence="11">tRNA-splicing ligase RtcB</fullName>
        <ecNumber evidence="11">6.5.1.-</ecNumber>
    </recommendedName>
</protein>
<keyword evidence="4" id="KW-0692">RNA repair</keyword>
<dbReference type="GO" id="GO:0006396">
    <property type="term" value="P:RNA processing"/>
    <property type="evidence" value="ECO:0007669"/>
    <property type="project" value="InterPro"/>
</dbReference>
<dbReference type="GO" id="GO:0046872">
    <property type="term" value="F:metal ion binding"/>
    <property type="evidence" value="ECO:0007669"/>
    <property type="project" value="UniProtKB-UniRule"/>
</dbReference>
<feature type="active site" description="GMP-histidine intermediate" evidence="8">
    <location>
        <position position="416"/>
    </location>
</feature>
<evidence type="ECO:0000256" key="11">
    <source>
        <dbReference type="RuleBase" id="RU371113"/>
    </source>
</evidence>
<feature type="binding site" evidence="10">
    <location>
        <position position="105"/>
    </location>
    <ligand>
        <name>Mn(2+)</name>
        <dbReference type="ChEBI" id="CHEBI:29035"/>
        <label>1</label>
    </ligand>
</feature>
<evidence type="ECO:0000256" key="9">
    <source>
        <dbReference type="PIRSR" id="PIRSR601233-2"/>
    </source>
</evidence>
<dbReference type="GO" id="GO:0003972">
    <property type="term" value="F:RNA ligase (ATP) activity"/>
    <property type="evidence" value="ECO:0007669"/>
    <property type="project" value="TreeGrafter"/>
</dbReference>
<sequence>MNHDPRLTRLDAFRLKVNNPQGIATTLFASDDVPVEANAVSELLEMLTLQESVEAFADALPESFDEAPGIEQVALTPDFHKARGVPVGTVLATRGFVVPQAIGSDINCGMRLHLTGLDAETILSKREELDTTFRHLYFEGGRNIPMTGTQRRALFTEGITGLLNTVPKSQDEGTWALFHDLPIADELGRIDHQGSPKAERVFALDDFIGQPGTLSRDNQIGSIGGGNHFVEVQRVEKILDGTTAHAWGIKPGMVTVMVHTGSVGIGHLCGNYYRDVVRQLYPATLKHPANGIFLLPEGERFRAEAALFWDAFHNAASFAFANRMFLALIALRGLFTVCGESESSLLYDAPHNYLWREASGQVLHRKGACPARGYETMAGTEFAYTGEPVLVPGSMGTSSFLLAGRGNPESLSSASHGAGRALSRGDALHGHEAEFQAFLERFRIVTPTDLRRQDVKSRRDIVEKKLDEIRQEAPYAFKGIGPIVETLHGAQIAQPVAELTPLMTIKG</sequence>
<dbReference type="PANTHER" id="PTHR11118">
    <property type="entry name" value="RNA-SPLICING LIGASE RTCB HOMOLOG"/>
    <property type="match status" value="1"/>
</dbReference>